<keyword evidence="4" id="KW-1185">Reference proteome</keyword>
<accession>A0A8J3J851</accession>
<feature type="transmembrane region" description="Helical" evidence="2">
    <location>
        <begin position="94"/>
        <end position="116"/>
    </location>
</feature>
<proteinExistence type="predicted"/>
<dbReference type="RefSeq" id="WP_203661043.1">
    <property type="nucleotide sequence ID" value="NZ_BAAAZM010000020.1"/>
</dbReference>
<sequence>MTDSAPRTGFTVPPPPTGPDPLTGAPGDGFGGWASRTVAVCRRSMLPGVLLLGGATVVPAAAGAVLAVAMFDVVGSAGPNEPPQLPPWLFPGFLALYVVAGYLYAAGFAATLRMMARDAYGLPRDFGATVRFGLRRAVPLCLWYVVAGVLIMLGFFLCVLPAYYVEIVTAMIAPIVVFERSHALRRTFRLMHRDFWPSVAKVLLTTLVAGAFSMVGAMVIEIPVFVSGVLGIRDGATGLHLDPVVTLVTSVVGMLLLAPGTVVVAAGLLTGYAELRAGEAGVTGADLVDAAT</sequence>
<dbReference type="AlphaFoldDB" id="A0A8J3J851"/>
<keyword evidence="2" id="KW-0812">Transmembrane</keyword>
<feature type="transmembrane region" description="Helical" evidence="2">
    <location>
        <begin position="49"/>
        <end position="74"/>
    </location>
</feature>
<organism evidence="3 4">
    <name type="scientific">Actinocatenispora rupis</name>
    <dbReference type="NCBI Taxonomy" id="519421"/>
    <lineage>
        <taxon>Bacteria</taxon>
        <taxon>Bacillati</taxon>
        <taxon>Actinomycetota</taxon>
        <taxon>Actinomycetes</taxon>
        <taxon>Micromonosporales</taxon>
        <taxon>Micromonosporaceae</taxon>
        <taxon>Actinocatenispora</taxon>
    </lineage>
</organism>
<evidence type="ECO:0000256" key="2">
    <source>
        <dbReference type="SAM" id="Phobius"/>
    </source>
</evidence>
<dbReference type="Proteomes" id="UP000612808">
    <property type="component" value="Unassembled WGS sequence"/>
</dbReference>
<feature type="compositionally biased region" description="Low complexity" evidence="1">
    <location>
        <begin position="1"/>
        <end position="11"/>
    </location>
</feature>
<evidence type="ECO:0000313" key="3">
    <source>
        <dbReference type="EMBL" id="GID13742.1"/>
    </source>
</evidence>
<feature type="region of interest" description="Disordered" evidence="1">
    <location>
        <begin position="1"/>
        <end position="27"/>
    </location>
</feature>
<comment type="caution">
    <text evidence="3">The sequence shown here is derived from an EMBL/GenBank/DDBJ whole genome shotgun (WGS) entry which is preliminary data.</text>
</comment>
<keyword evidence="2" id="KW-0472">Membrane</keyword>
<feature type="transmembrane region" description="Helical" evidence="2">
    <location>
        <begin position="137"/>
        <end position="157"/>
    </location>
</feature>
<feature type="transmembrane region" description="Helical" evidence="2">
    <location>
        <begin position="244"/>
        <end position="269"/>
    </location>
</feature>
<evidence type="ECO:0008006" key="5">
    <source>
        <dbReference type="Google" id="ProtNLM"/>
    </source>
</evidence>
<gene>
    <name evidence="3" type="ORF">Aru02nite_46310</name>
</gene>
<dbReference type="EMBL" id="BOMB01000026">
    <property type="protein sequence ID" value="GID13742.1"/>
    <property type="molecule type" value="Genomic_DNA"/>
</dbReference>
<feature type="transmembrane region" description="Helical" evidence="2">
    <location>
        <begin position="163"/>
        <end position="181"/>
    </location>
</feature>
<feature type="transmembrane region" description="Helical" evidence="2">
    <location>
        <begin position="202"/>
        <end position="232"/>
    </location>
</feature>
<reference evidence="3" key="1">
    <citation type="submission" date="2021-01" db="EMBL/GenBank/DDBJ databases">
        <title>Whole genome shotgun sequence of Actinocatenispora rupis NBRC 107355.</title>
        <authorList>
            <person name="Komaki H."/>
            <person name="Tamura T."/>
        </authorList>
    </citation>
    <scope>NUCLEOTIDE SEQUENCE</scope>
    <source>
        <strain evidence="3">NBRC 107355</strain>
    </source>
</reference>
<name>A0A8J3J851_9ACTN</name>
<keyword evidence="2" id="KW-1133">Transmembrane helix</keyword>
<evidence type="ECO:0000313" key="4">
    <source>
        <dbReference type="Proteomes" id="UP000612808"/>
    </source>
</evidence>
<evidence type="ECO:0000256" key="1">
    <source>
        <dbReference type="SAM" id="MobiDB-lite"/>
    </source>
</evidence>
<protein>
    <recommendedName>
        <fullName evidence="5">Glycerophosphoryl diester phosphodiesterase membrane domain-containing protein</fullName>
    </recommendedName>
</protein>